<dbReference type="PROSITE" id="PS00107">
    <property type="entry name" value="PROTEIN_KINASE_ATP"/>
    <property type="match status" value="1"/>
</dbReference>
<dbReference type="EMBL" id="CAJPVJ010001439">
    <property type="protein sequence ID" value="CAG2164712.1"/>
    <property type="molecule type" value="Genomic_DNA"/>
</dbReference>
<keyword evidence="6" id="KW-0418">Kinase</keyword>
<keyword evidence="4" id="KW-0808">Transferase</keyword>
<keyword evidence="2" id="KW-0963">Cytoplasm</keyword>
<dbReference type="GO" id="GO:0010506">
    <property type="term" value="P:regulation of autophagy"/>
    <property type="evidence" value="ECO:0007669"/>
    <property type="project" value="InterPro"/>
</dbReference>
<feature type="domain" description="Protein kinase" evidence="12">
    <location>
        <begin position="94"/>
        <end position="285"/>
    </location>
</feature>
<evidence type="ECO:0000256" key="6">
    <source>
        <dbReference type="ARBA" id="ARBA00022777"/>
    </source>
</evidence>
<dbReference type="EC" id="2.7.11.1" evidence="1"/>
<dbReference type="InterPro" id="IPR008271">
    <property type="entry name" value="Ser/Thr_kinase_AS"/>
</dbReference>
<dbReference type="PROSITE" id="PS50011">
    <property type="entry name" value="PROTEIN_KINASE_DOM"/>
    <property type="match status" value="1"/>
</dbReference>
<dbReference type="GO" id="GO:0034045">
    <property type="term" value="C:phagophore assembly site membrane"/>
    <property type="evidence" value="ECO:0007669"/>
    <property type="project" value="TreeGrafter"/>
</dbReference>
<protein>
    <recommendedName>
        <fullName evidence="1">non-specific serine/threonine protein kinase</fullName>
        <ecNumber evidence="1">2.7.11.1</ecNumber>
    </recommendedName>
</protein>
<evidence type="ECO:0000259" key="12">
    <source>
        <dbReference type="PROSITE" id="PS50011"/>
    </source>
</evidence>
<dbReference type="PROSITE" id="PS00108">
    <property type="entry name" value="PROTEIN_KINASE_ST"/>
    <property type="match status" value="1"/>
</dbReference>
<evidence type="ECO:0000256" key="8">
    <source>
        <dbReference type="ARBA" id="ARBA00047899"/>
    </source>
</evidence>
<comment type="similarity">
    <text evidence="11">Belongs to the protein kinase superfamily.</text>
</comment>
<dbReference type="GO" id="GO:0004674">
    <property type="term" value="F:protein serine/threonine kinase activity"/>
    <property type="evidence" value="ECO:0007669"/>
    <property type="project" value="UniProtKB-KW"/>
</dbReference>
<comment type="catalytic activity">
    <reaction evidence="8">
        <text>L-threonyl-[protein] + ATP = O-phospho-L-threonyl-[protein] + ADP + H(+)</text>
        <dbReference type="Rhea" id="RHEA:46608"/>
        <dbReference type="Rhea" id="RHEA-COMP:11060"/>
        <dbReference type="Rhea" id="RHEA-COMP:11605"/>
        <dbReference type="ChEBI" id="CHEBI:15378"/>
        <dbReference type="ChEBI" id="CHEBI:30013"/>
        <dbReference type="ChEBI" id="CHEBI:30616"/>
        <dbReference type="ChEBI" id="CHEBI:61977"/>
        <dbReference type="ChEBI" id="CHEBI:456216"/>
        <dbReference type="EC" id="2.7.11.1"/>
    </reaction>
</comment>
<evidence type="ECO:0000256" key="10">
    <source>
        <dbReference type="PROSITE-ProRule" id="PRU10141"/>
    </source>
</evidence>
<dbReference type="GO" id="GO:0061709">
    <property type="term" value="P:reticulophagy"/>
    <property type="evidence" value="ECO:0007669"/>
    <property type="project" value="TreeGrafter"/>
</dbReference>
<dbReference type="SUPFAM" id="SSF56112">
    <property type="entry name" value="Protein kinase-like (PK-like)"/>
    <property type="match status" value="1"/>
</dbReference>
<dbReference type="InterPro" id="IPR045269">
    <property type="entry name" value="Atg1-like"/>
</dbReference>
<evidence type="ECO:0000313" key="13">
    <source>
        <dbReference type="EMBL" id="CAD7643686.1"/>
    </source>
</evidence>
<dbReference type="GO" id="GO:0000045">
    <property type="term" value="P:autophagosome assembly"/>
    <property type="evidence" value="ECO:0007669"/>
    <property type="project" value="TreeGrafter"/>
</dbReference>
<dbReference type="FunFam" id="3.30.200.20:FF:000042">
    <property type="entry name" value="Aurora kinase A"/>
    <property type="match status" value="1"/>
</dbReference>
<evidence type="ECO:0000256" key="2">
    <source>
        <dbReference type="ARBA" id="ARBA00022490"/>
    </source>
</evidence>
<evidence type="ECO:0000256" key="1">
    <source>
        <dbReference type="ARBA" id="ARBA00012513"/>
    </source>
</evidence>
<feature type="non-terminal residue" evidence="13">
    <location>
        <position position="1"/>
    </location>
</feature>
<dbReference type="Gene3D" id="3.30.200.20">
    <property type="entry name" value="Phosphorylase Kinase, domain 1"/>
    <property type="match status" value="1"/>
</dbReference>
<dbReference type="GO" id="GO:0005524">
    <property type="term" value="F:ATP binding"/>
    <property type="evidence" value="ECO:0007669"/>
    <property type="project" value="UniProtKB-UniRule"/>
</dbReference>
<feature type="binding site" evidence="10">
    <location>
        <position position="124"/>
    </location>
    <ligand>
        <name>ATP</name>
        <dbReference type="ChEBI" id="CHEBI:30616"/>
    </ligand>
</feature>
<dbReference type="AlphaFoldDB" id="A0A7R9LL36"/>
<dbReference type="EMBL" id="OC916264">
    <property type="protein sequence ID" value="CAD7643686.1"/>
    <property type="molecule type" value="Genomic_DNA"/>
</dbReference>
<evidence type="ECO:0000313" key="14">
    <source>
        <dbReference type="Proteomes" id="UP000728032"/>
    </source>
</evidence>
<evidence type="ECO:0000256" key="5">
    <source>
        <dbReference type="ARBA" id="ARBA00022741"/>
    </source>
</evidence>
<dbReference type="GO" id="GO:0005776">
    <property type="term" value="C:autophagosome"/>
    <property type="evidence" value="ECO:0007669"/>
    <property type="project" value="TreeGrafter"/>
</dbReference>
<comment type="catalytic activity">
    <reaction evidence="9">
        <text>L-seryl-[protein] + ATP = O-phospho-L-seryl-[protein] + ADP + H(+)</text>
        <dbReference type="Rhea" id="RHEA:17989"/>
        <dbReference type="Rhea" id="RHEA-COMP:9863"/>
        <dbReference type="Rhea" id="RHEA-COMP:11604"/>
        <dbReference type="ChEBI" id="CHEBI:15378"/>
        <dbReference type="ChEBI" id="CHEBI:29999"/>
        <dbReference type="ChEBI" id="CHEBI:30616"/>
        <dbReference type="ChEBI" id="CHEBI:83421"/>
        <dbReference type="ChEBI" id="CHEBI:456216"/>
        <dbReference type="EC" id="2.7.11.1"/>
    </reaction>
</comment>
<dbReference type="GO" id="GO:0034727">
    <property type="term" value="P:piecemeal microautophagy of the nucleus"/>
    <property type="evidence" value="ECO:0007669"/>
    <property type="project" value="TreeGrafter"/>
</dbReference>
<accession>A0A7R9LL36</accession>
<evidence type="ECO:0000256" key="4">
    <source>
        <dbReference type="ARBA" id="ARBA00022679"/>
    </source>
</evidence>
<keyword evidence="7 10" id="KW-0067">ATP-binding</keyword>
<name>A0A7R9LL36_9ACAR</name>
<keyword evidence="3 11" id="KW-0723">Serine/threonine-protein kinase</keyword>
<dbReference type="SMART" id="SM00220">
    <property type="entry name" value="S_TKc"/>
    <property type="match status" value="1"/>
</dbReference>
<dbReference type="GO" id="GO:0005829">
    <property type="term" value="C:cytosol"/>
    <property type="evidence" value="ECO:0007669"/>
    <property type="project" value="TreeGrafter"/>
</dbReference>
<dbReference type="PANTHER" id="PTHR24348:SF65">
    <property type="entry name" value="SERINE_THREONINE-PROTEIN KINASE ULK3"/>
    <property type="match status" value="1"/>
</dbReference>
<reference evidence="13" key="1">
    <citation type="submission" date="2020-11" db="EMBL/GenBank/DDBJ databases">
        <authorList>
            <person name="Tran Van P."/>
        </authorList>
    </citation>
    <scope>NUCLEOTIDE SEQUENCE</scope>
</reference>
<dbReference type="InterPro" id="IPR011009">
    <property type="entry name" value="Kinase-like_dom_sf"/>
</dbReference>
<evidence type="ECO:0000256" key="7">
    <source>
        <dbReference type="ARBA" id="ARBA00022840"/>
    </source>
</evidence>
<proteinExistence type="inferred from homology"/>
<dbReference type="GO" id="GO:0000422">
    <property type="term" value="P:autophagy of mitochondrion"/>
    <property type="evidence" value="ECO:0007669"/>
    <property type="project" value="TreeGrafter"/>
</dbReference>
<dbReference type="InterPro" id="IPR000719">
    <property type="entry name" value="Prot_kinase_dom"/>
</dbReference>
<dbReference type="OrthoDB" id="346907at2759"/>
<evidence type="ECO:0000256" key="9">
    <source>
        <dbReference type="ARBA" id="ARBA00048679"/>
    </source>
</evidence>
<evidence type="ECO:0000256" key="11">
    <source>
        <dbReference type="RuleBase" id="RU000304"/>
    </source>
</evidence>
<dbReference type="GO" id="GO:0042594">
    <property type="term" value="P:response to starvation"/>
    <property type="evidence" value="ECO:0007669"/>
    <property type="project" value="TreeGrafter"/>
</dbReference>
<dbReference type="Pfam" id="PF00069">
    <property type="entry name" value="Pkinase"/>
    <property type="match status" value="1"/>
</dbReference>
<keyword evidence="5 10" id="KW-0547">Nucleotide-binding</keyword>
<keyword evidence="14" id="KW-1185">Reference proteome</keyword>
<organism evidence="13">
    <name type="scientific">Oppiella nova</name>
    <dbReference type="NCBI Taxonomy" id="334625"/>
    <lineage>
        <taxon>Eukaryota</taxon>
        <taxon>Metazoa</taxon>
        <taxon>Ecdysozoa</taxon>
        <taxon>Arthropoda</taxon>
        <taxon>Chelicerata</taxon>
        <taxon>Arachnida</taxon>
        <taxon>Acari</taxon>
        <taxon>Acariformes</taxon>
        <taxon>Sarcoptiformes</taxon>
        <taxon>Oribatida</taxon>
        <taxon>Brachypylina</taxon>
        <taxon>Oppioidea</taxon>
        <taxon>Oppiidae</taxon>
        <taxon>Oppiella</taxon>
    </lineage>
</organism>
<dbReference type="Gene3D" id="1.10.510.10">
    <property type="entry name" value="Transferase(Phosphotransferase) domain 1"/>
    <property type="match status" value="1"/>
</dbReference>
<dbReference type="Proteomes" id="UP000728032">
    <property type="component" value="Unassembled WGS sequence"/>
</dbReference>
<evidence type="ECO:0000256" key="3">
    <source>
        <dbReference type="ARBA" id="ARBA00022527"/>
    </source>
</evidence>
<gene>
    <name evidence="13" type="ORF">ONB1V03_LOCUS4261</name>
</gene>
<dbReference type="PANTHER" id="PTHR24348">
    <property type="entry name" value="SERINE/THREONINE-PROTEIN KINASE UNC-51-RELATED"/>
    <property type="match status" value="1"/>
</dbReference>
<dbReference type="InterPro" id="IPR017441">
    <property type="entry name" value="Protein_kinase_ATP_BS"/>
</dbReference>
<sequence length="285" mass="32684">MIIYLFFSSMVRRLEVEGVDTKGPEGVIQVEDHETRHSSDQTHCYHNSPLPQLTVNTDIIYGIQCQHKLKTNTTLYQNKWFEMSLKTRHSLLEYRFGDLLGKGTYGTVYKAFKKGNPEEVVAIKCVHKSSLSKQSIDDIINEISITKKVKNEFIVELKDFQWTESHIYLVFEFCSGGELAQLIRKNKRFSEPIVRHFLQQIATALKTLRSHSIAHMDLKPQNILISSKICGNCWRNVVLKIADFGFAQYLRSEDSATSLRGSPLYMAPEILLGTKYDASVDLWSV</sequence>